<sequence>MVGPIFTYFADIKNYISVNSTQVEQWIPLPVPMVCTFRKYSPTKFVYSMIYFSQGLTAFCMVCGNIGMDAFFIGIALHICGQIEILKRKLKLLGTGKNNQWLAFMELKRRHEELLNISDLLIQPTNFALNFQFFLSSLSMITIGGSVIDYAP</sequence>
<evidence type="ECO:0000256" key="8">
    <source>
        <dbReference type="ARBA" id="ARBA00023170"/>
    </source>
</evidence>
<evidence type="ECO:0000256" key="7">
    <source>
        <dbReference type="ARBA" id="ARBA00023136"/>
    </source>
</evidence>
<dbReference type="GO" id="GO:0007165">
    <property type="term" value="P:signal transduction"/>
    <property type="evidence" value="ECO:0007669"/>
    <property type="project" value="UniProtKB-KW"/>
</dbReference>
<feature type="non-terminal residue" evidence="11">
    <location>
        <position position="152"/>
    </location>
</feature>
<dbReference type="Pfam" id="PF02949">
    <property type="entry name" value="7tm_6"/>
    <property type="match status" value="1"/>
</dbReference>
<evidence type="ECO:0000256" key="1">
    <source>
        <dbReference type="ARBA" id="ARBA00004651"/>
    </source>
</evidence>
<keyword evidence="4 10" id="KW-0812">Transmembrane</keyword>
<dbReference type="GO" id="GO:0005886">
    <property type="term" value="C:plasma membrane"/>
    <property type="evidence" value="ECO:0007669"/>
    <property type="project" value="UniProtKB-SubCell"/>
</dbReference>
<dbReference type="InterPro" id="IPR004117">
    <property type="entry name" value="7tm6_olfct_rcpt"/>
</dbReference>
<evidence type="ECO:0000256" key="4">
    <source>
        <dbReference type="ARBA" id="ARBA00022692"/>
    </source>
</evidence>
<dbReference type="GO" id="GO:0005549">
    <property type="term" value="F:odorant binding"/>
    <property type="evidence" value="ECO:0007669"/>
    <property type="project" value="InterPro"/>
</dbReference>
<evidence type="ECO:0000256" key="10">
    <source>
        <dbReference type="SAM" id="Phobius"/>
    </source>
</evidence>
<keyword evidence="2" id="KW-1003">Cell membrane</keyword>
<keyword evidence="5" id="KW-0552">Olfaction</keyword>
<name>A0A0N9JZ62_9HYME</name>
<dbReference type="GO" id="GO:0004984">
    <property type="term" value="F:olfactory receptor activity"/>
    <property type="evidence" value="ECO:0007669"/>
    <property type="project" value="InterPro"/>
</dbReference>
<evidence type="ECO:0000256" key="6">
    <source>
        <dbReference type="ARBA" id="ARBA00022989"/>
    </source>
</evidence>
<keyword evidence="9" id="KW-0807">Transducer</keyword>
<dbReference type="PANTHER" id="PTHR21137">
    <property type="entry name" value="ODORANT RECEPTOR"/>
    <property type="match status" value="1"/>
</dbReference>
<evidence type="ECO:0000313" key="11">
    <source>
        <dbReference type="EMBL" id="ALG36149.1"/>
    </source>
</evidence>
<evidence type="ECO:0000256" key="2">
    <source>
        <dbReference type="ARBA" id="ARBA00022475"/>
    </source>
</evidence>
<dbReference type="EMBL" id="KP963701">
    <property type="protein sequence ID" value="ALG36149.1"/>
    <property type="molecule type" value="mRNA"/>
</dbReference>
<comment type="subcellular location">
    <subcellularLocation>
        <location evidence="1">Cell membrane</location>
        <topology evidence="1">Multi-pass membrane protein</topology>
    </subcellularLocation>
</comment>
<protein>
    <submittedName>
        <fullName evidence="11">Odorant receptor 6</fullName>
    </submittedName>
</protein>
<feature type="transmembrane region" description="Helical" evidence="10">
    <location>
        <begin position="56"/>
        <end position="81"/>
    </location>
</feature>
<organism evidence="11">
    <name type="scientific">Sclerodermus sp. MQW-2015</name>
    <dbReference type="NCBI Taxonomy" id="1729718"/>
    <lineage>
        <taxon>Eukaryota</taxon>
        <taxon>Metazoa</taxon>
        <taxon>Ecdysozoa</taxon>
        <taxon>Arthropoda</taxon>
        <taxon>Hexapoda</taxon>
        <taxon>Insecta</taxon>
        <taxon>Pterygota</taxon>
        <taxon>Neoptera</taxon>
        <taxon>Endopterygota</taxon>
        <taxon>Hymenoptera</taxon>
        <taxon>Apocrita</taxon>
        <taxon>Aculeata</taxon>
        <taxon>Chrysidoidea</taxon>
        <taxon>Bethylidae</taxon>
        <taxon>Scleroderminae</taxon>
        <taxon>Sclerodermus</taxon>
    </lineage>
</organism>
<dbReference type="PANTHER" id="PTHR21137:SF35">
    <property type="entry name" value="ODORANT RECEPTOR 19A-RELATED"/>
    <property type="match status" value="1"/>
</dbReference>
<reference evidence="11" key="2">
    <citation type="submission" date="2015-03" db="EMBL/GenBank/DDBJ databases">
        <authorList>
            <person name="Murphy D."/>
        </authorList>
    </citation>
    <scope>NUCLEOTIDE SEQUENCE</scope>
</reference>
<keyword evidence="7 10" id="KW-0472">Membrane</keyword>
<evidence type="ECO:0000256" key="3">
    <source>
        <dbReference type="ARBA" id="ARBA00022606"/>
    </source>
</evidence>
<keyword evidence="6 10" id="KW-1133">Transmembrane helix</keyword>
<gene>
    <name evidence="11" type="primary">OR6</name>
</gene>
<proteinExistence type="evidence at transcript level"/>
<accession>A0A0N9JZ62</accession>
<evidence type="ECO:0000256" key="9">
    <source>
        <dbReference type="ARBA" id="ARBA00023224"/>
    </source>
</evidence>
<dbReference type="AlphaFoldDB" id="A0A0N9JZ62"/>
<evidence type="ECO:0000256" key="5">
    <source>
        <dbReference type="ARBA" id="ARBA00022725"/>
    </source>
</evidence>
<keyword evidence="3" id="KW-0716">Sensory transduction</keyword>
<keyword evidence="8 11" id="KW-0675">Receptor</keyword>
<reference evidence="11" key="1">
    <citation type="journal article" date="2015" name="Comp. Biochem. Physiol. Part D Genomics Proteomics">
        <title>Analysis of antennal transcriptome and odorant binding protein expression profiles of the recently identified parasitoid wasp, Sclerodermus sp.</title>
        <authorList>
            <person name="Zhou C.X."/>
            <person name="Min S.F."/>
            <person name="Yan-Long T."/>
            <person name="Wang M.Q."/>
        </authorList>
    </citation>
    <scope>NUCLEOTIDE SEQUENCE</scope>
</reference>